<evidence type="ECO:0000256" key="6">
    <source>
        <dbReference type="ARBA" id="ARBA00023244"/>
    </source>
</evidence>
<evidence type="ECO:0000256" key="7">
    <source>
        <dbReference type="HAMAP-Rule" id="MF_00853"/>
    </source>
</evidence>
<comment type="subcellular location">
    <subcellularLocation>
        <location evidence="7">Cell membrane</location>
        <topology evidence="7">Peripheral membrane protein</topology>
    </subcellularLocation>
</comment>
<evidence type="ECO:0000256" key="2">
    <source>
        <dbReference type="ARBA" id="ARBA00022643"/>
    </source>
</evidence>
<dbReference type="EMBL" id="CP040449">
    <property type="protein sequence ID" value="QFI56487.1"/>
    <property type="molecule type" value="Genomic_DNA"/>
</dbReference>
<keyword evidence="5" id="KW-0472">Membrane</keyword>
<evidence type="ECO:0000256" key="3">
    <source>
        <dbReference type="ARBA" id="ARBA00022741"/>
    </source>
</evidence>
<comment type="catalytic activity">
    <reaction evidence="7">
        <text>protoporphyrinogen IX + 3 a ubiquinone = protoporphyrin IX + 3 a ubiquinol</text>
        <dbReference type="Rhea" id="RHEA:63936"/>
        <dbReference type="Rhea" id="RHEA-COMP:9565"/>
        <dbReference type="Rhea" id="RHEA-COMP:9566"/>
        <dbReference type="ChEBI" id="CHEBI:16389"/>
        <dbReference type="ChEBI" id="CHEBI:17976"/>
        <dbReference type="ChEBI" id="CHEBI:57306"/>
        <dbReference type="ChEBI" id="CHEBI:57307"/>
    </reaction>
</comment>
<keyword evidence="10" id="KW-1185">Reference proteome</keyword>
<protein>
    <recommendedName>
        <fullName evidence="7">Protoporphyrinogen IX dehydrogenase [quinone]</fullName>
        <ecNumber evidence="7">1.3.5.3</ecNumber>
    </recommendedName>
    <alternativeName>
        <fullName evidence="7">Protoporphyrinogen IX dehydrogenase [menaquinone]</fullName>
    </alternativeName>
    <alternativeName>
        <fullName evidence="7">Protoporphyrinogen IX dehydrogenase [ubiquinone]</fullName>
    </alternativeName>
    <alternativeName>
        <fullName evidence="7">Protoporphyrinogen oxidase</fullName>
        <shortName evidence="7">PPO</shortName>
    </alternativeName>
</protein>
<dbReference type="PANTHER" id="PTHR38030:SF2">
    <property type="entry name" value="PROTOPORPHYRINOGEN IX DEHYDROGENASE [QUINONE]"/>
    <property type="match status" value="1"/>
</dbReference>
<dbReference type="GO" id="GO:0006782">
    <property type="term" value="P:protoporphyrinogen IX biosynthetic process"/>
    <property type="evidence" value="ECO:0007669"/>
    <property type="project" value="UniProtKB-UniRule"/>
</dbReference>
<keyword evidence="3 7" id="KW-0547">Nucleotide-binding</keyword>
<dbReference type="InterPro" id="IPR044264">
    <property type="entry name" value="HemG"/>
</dbReference>
<dbReference type="GO" id="GO:0070819">
    <property type="term" value="F:menaquinone-dependent protoporphyrinogen oxidase activity"/>
    <property type="evidence" value="ECO:0007669"/>
    <property type="project" value="UniProtKB-UniRule"/>
</dbReference>
<keyword evidence="1 7" id="KW-0285">Flavoprotein</keyword>
<keyword evidence="4 7" id="KW-0560">Oxidoreductase</keyword>
<organism evidence="9 10">
    <name type="scientific">Aeromonas simiae</name>
    <dbReference type="NCBI Taxonomy" id="218936"/>
    <lineage>
        <taxon>Bacteria</taxon>
        <taxon>Pseudomonadati</taxon>
        <taxon>Pseudomonadota</taxon>
        <taxon>Gammaproteobacteria</taxon>
        <taxon>Aeromonadales</taxon>
        <taxon>Aeromonadaceae</taxon>
        <taxon>Aeromonas</taxon>
    </lineage>
</organism>
<dbReference type="InterPro" id="IPR052200">
    <property type="entry name" value="Protoporphyrinogen_IX_DH"/>
</dbReference>
<comment type="catalytic activity">
    <reaction evidence="7">
        <text>protoporphyrinogen IX + 3 a menaquinone = protoporphyrin IX + 3 a menaquinol</text>
        <dbReference type="Rhea" id="RHEA:27409"/>
        <dbReference type="Rhea" id="RHEA-COMP:9537"/>
        <dbReference type="Rhea" id="RHEA-COMP:9539"/>
        <dbReference type="ChEBI" id="CHEBI:16374"/>
        <dbReference type="ChEBI" id="CHEBI:18151"/>
        <dbReference type="ChEBI" id="CHEBI:57306"/>
        <dbReference type="ChEBI" id="CHEBI:57307"/>
        <dbReference type="EC" id="1.3.5.3"/>
    </reaction>
</comment>
<evidence type="ECO:0000256" key="4">
    <source>
        <dbReference type="ARBA" id="ARBA00023002"/>
    </source>
</evidence>
<feature type="domain" description="Flavodoxin-like" evidence="8">
    <location>
        <begin position="4"/>
        <end position="171"/>
    </location>
</feature>
<gene>
    <name evidence="7 9" type="primary">hemG</name>
    <name evidence="9" type="ORF">FE240_18460</name>
</gene>
<dbReference type="Pfam" id="PF12724">
    <property type="entry name" value="Flavodoxin_5"/>
    <property type="match status" value="1"/>
</dbReference>
<dbReference type="AlphaFoldDB" id="A0A5J6X1Z8"/>
<proteinExistence type="inferred from homology"/>
<dbReference type="EC" id="1.3.5.3" evidence="7"/>
<accession>A0A5J6X1Z8</accession>
<dbReference type="GO" id="GO:0004729">
    <property type="term" value="F:oxygen-dependent protoporphyrinogen oxidase activity"/>
    <property type="evidence" value="ECO:0007669"/>
    <property type="project" value="InterPro"/>
</dbReference>
<evidence type="ECO:0000259" key="8">
    <source>
        <dbReference type="PROSITE" id="PS50902"/>
    </source>
</evidence>
<name>A0A5J6X1Z8_9GAMM</name>
<evidence type="ECO:0000313" key="9">
    <source>
        <dbReference type="EMBL" id="QFI56487.1"/>
    </source>
</evidence>
<dbReference type="InterPro" id="IPR026816">
    <property type="entry name" value="Flavodoxin_dom"/>
</dbReference>
<dbReference type="GO" id="GO:0010181">
    <property type="term" value="F:FMN binding"/>
    <property type="evidence" value="ECO:0007669"/>
    <property type="project" value="UniProtKB-UniRule"/>
</dbReference>
<comment type="pathway">
    <text evidence="7">Porphyrin-containing compound metabolism; protoporphyrin-IX biosynthesis; protoporphyrin-IX from protoporphyrinogen-IX: step 1/1.</text>
</comment>
<dbReference type="GO" id="GO:0005886">
    <property type="term" value="C:plasma membrane"/>
    <property type="evidence" value="ECO:0007669"/>
    <property type="project" value="UniProtKB-SubCell"/>
</dbReference>
<dbReference type="KEGG" id="asim:FE240_18460"/>
<dbReference type="SUPFAM" id="SSF52218">
    <property type="entry name" value="Flavoproteins"/>
    <property type="match status" value="1"/>
</dbReference>
<keyword evidence="2 7" id="KW-0288">FMN</keyword>
<dbReference type="Gene3D" id="3.40.50.360">
    <property type="match status" value="1"/>
</dbReference>
<dbReference type="RefSeq" id="WP_042045863.1">
    <property type="nucleotide sequence ID" value="NZ_CDBY01000035.1"/>
</dbReference>
<comment type="cofactor">
    <cofactor evidence="7">
        <name>FMN</name>
        <dbReference type="ChEBI" id="CHEBI:58210"/>
    </cofactor>
    <text evidence="7">Binds 1 FMN non-covalently per subunit.</text>
</comment>
<dbReference type="HAMAP" id="MF_00853">
    <property type="entry name" value="HemG"/>
    <property type="match status" value="1"/>
</dbReference>
<comment type="function">
    <text evidence="7">Catalyzes the 6-electron oxidation of protoporphyrinogen IX to form protoporphyrin IX; under anaerobic conditions uses menaquinone as an electron acceptor, under aerobic conditions uses ubiquinone as an electron acceptor.</text>
</comment>
<dbReference type="PROSITE" id="PS50902">
    <property type="entry name" value="FLAVODOXIN_LIKE"/>
    <property type="match status" value="1"/>
</dbReference>
<comment type="similarity">
    <text evidence="7">Belongs to the HemG family.</text>
</comment>
<keyword evidence="7" id="KW-1003">Cell membrane</keyword>
<keyword evidence="6 7" id="KW-0627">Porphyrin biosynthesis</keyword>
<dbReference type="InterPro" id="IPR008254">
    <property type="entry name" value="Flavodoxin/NO_synth"/>
</dbReference>
<comment type="catalytic activity">
    <reaction evidence="7">
        <text>protoporphyrinogen IX + 3 a quinone = protoporphyrin IX + 3 a quinol</text>
        <dbReference type="Rhea" id="RHEA:65032"/>
        <dbReference type="ChEBI" id="CHEBI:24646"/>
        <dbReference type="ChEBI" id="CHEBI:57306"/>
        <dbReference type="ChEBI" id="CHEBI:57307"/>
        <dbReference type="ChEBI" id="CHEBI:132124"/>
        <dbReference type="EC" id="1.3.5.3"/>
    </reaction>
</comment>
<sequence>MDKVLVLYSSRDGQTKKIVDVMAAEMQGYEVVTMDLHAMPKCNLSKYSKVLIGASIRYGHFHPSLMGFIHAHHEQLEVANTGFFCVNLTARKPEKSMPGTNSYMKKFLRTSPWKPRMQGVFAGALLYSRYNWWQTRIIQLIMKLTGGSTDTSKDMEFTDWEKVRQFARDFVVMR</sequence>
<dbReference type="UniPathway" id="UPA00251">
    <property type="reaction ID" value="UER00324"/>
</dbReference>
<evidence type="ECO:0000256" key="1">
    <source>
        <dbReference type="ARBA" id="ARBA00022630"/>
    </source>
</evidence>
<evidence type="ECO:0000313" key="10">
    <source>
        <dbReference type="Proteomes" id="UP000594034"/>
    </source>
</evidence>
<dbReference type="NCBIfam" id="NF008316">
    <property type="entry name" value="PRK11104.1"/>
    <property type="match status" value="1"/>
</dbReference>
<dbReference type="PANTHER" id="PTHR38030">
    <property type="entry name" value="PROTOPORPHYRINOGEN IX DEHYDROGENASE [MENAQUINONE]"/>
    <property type="match status" value="1"/>
</dbReference>
<dbReference type="Proteomes" id="UP000594034">
    <property type="component" value="Chromosome"/>
</dbReference>
<evidence type="ECO:0000256" key="5">
    <source>
        <dbReference type="ARBA" id="ARBA00023136"/>
    </source>
</evidence>
<dbReference type="InterPro" id="IPR029039">
    <property type="entry name" value="Flavoprotein-like_sf"/>
</dbReference>
<dbReference type="OrthoDB" id="9795729at2"/>
<reference evidence="9 10" key="1">
    <citation type="submission" date="2019-05" db="EMBL/GenBank/DDBJ databases">
        <title>OXA-830, a novel chromosomally encoded expanded-spectrum class D beta-lactamase in Aeromonas simiae.</title>
        <authorList>
            <person name="Zhou W."/>
            <person name="Chen Q."/>
        </authorList>
    </citation>
    <scope>NUCLEOTIDE SEQUENCE [LARGE SCALE GENOMIC DNA]</scope>
    <source>
        <strain evidence="9 10">A6</strain>
    </source>
</reference>